<dbReference type="STRING" id="265719.SAMN04488509_102345"/>
<comment type="similarity">
    <text evidence="1">Belongs to the Gfa family.</text>
</comment>
<accession>A0A1G6UJZ4</accession>
<keyword evidence="4" id="KW-0456">Lyase</keyword>
<evidence type="ECO:0000256" key="4">
    <source>
        <dbReference type="ARBA" id="ARBA00023239"/>
    </source>
</evidence>
<evidence type="ECO:0000313" key="6">
    <source>
        <dbReference type="EMBL" id="SDD40877.1"/>
    </source>
</evidence>
<sequence>MPDEAYRGSCLCGAVAVEVLGGISDIIHCHCSRCRKASGTAFATNGFIRADGFRIVKGETELRRFESAPGKHRHFCGRCGSPVFSANAADPERLRIRLGILDSAISERPISHNFVSSRACWDDLDARLPRYEAYEPSRTAS</sequence>
<name>A0A1G6UJZ4_9GAMM</name>
<proteinExistence type="inferred from homology"/>
<dbReference type="Gene3D" id="3.90.1590.10">
    <property type="entry name" value="glutathione-dependent formaldehyde- activating enzyme (gfa)"/>
    <property type="match status" value="1"/>
</dbReference>
<evidence type="ECO:0000256" key="1">
    <source>
        <dbReference type="ARBA" id="ARBA00005495"/>
    </source>
</evidence>
<dbReference type="PANTHER" id="PTHR33337:SF40">
    <property type="entry name" value="CENP-V_GFA DOMAIN-CONTAINING PROTEIN-RELATED"/>
    <property type="match status" value="1"/>
</dbReference>
<evidence type="ECO:0000259" key="5">
    <source>
        <dbReference type="PROSITE" id="PS51891"/>
    </source>
</evidence>
<dbReference type="GO" id="GO:0046872">
    <property type="term" value="F:metal ion binding"/>
    <property type="evidence" value="ECO:0007669"/>
    <property type="project" value="UniProtKB-KW"/>
</dbReference>
<keyword evidence="2" id="KW-0479">Metal-binding</keyword>
<keyword evidence="3" id="KW-0862">Zinc</keyword>
<evidence type="ECO:0000256" key="3">
    <source>
        <dbReference type="ARBA" id="ARBA00022833"/>
    </source>
</evidence>
<dbReference type="EMBL" id="FNAG01000002">
    <property type="protein sequence ID" value="SDD40877.1"/>
    <property type="molecule type" value="Genomic_DNA"/>
</dbReference>
<dbReference type="GO" id="GO:0016846">
    <property type="term" value="F:carbon-sulfur lyase activity"/>
    <property type="evidence" value="ECO:0007669"/>
    <property type="project" value="InterPro"/>
</dbReference>
<reference evidence="6 7" key="1">
    <citation type="submission" date="2016-10" db="EMBL/GenBank/DDBJ databases">
        <authorList>
            <person name="de Groot N.N."/>
        </authorList>
    </citation>
    <scope>NUCLEOTIDE SEQUENCE [LARGE SCALE GENOMIC DNA]</scope>
    <source>
        <strain evidence="6 7">DSM 16957</strain>
    </source>
</reference>
<dbReference type="Proteomes" id="UP000199603">
    <property type="component" value="Unassembled WGS sequence"/>
</dbReference>
<dbReference type="OrthoDB" id="7765631at2"/>
<dbReference type="Pfam" id="PF04828">
    <property type="entry name" value="GFA"/>
    <property type="match status" value="1"/>
</dbReference>
<dbReference type="AlphaFoldDB" id="A0A1G6UJZ4"/>
<dbReference type="InterPro" id="IPR011057">
    <property type="entry name" value="Mss4-like_sf"/>
</dbReference>
<feature type="domain" description="CENP-V/GFA" evidence="5">
    <location>
        <begin position="6"/>
        <end position="111"/>
    </location>
</feature>
<evidence type="ECO:0000256" key="2">
    <source>
        <dbReference type="ARBA" id="ARBA00022723"/>
    </source>
</evidence>
<organism evidence="6 7">
    <name type="scientific">Aquimonas voraii</name>
    <dbReference type="NCBI Taxonomy" id="265719"/>
    <lineage>
        <taxon>Bacteria</taxon>
        <taxon>Pseudomonadati</taxon>
        <taxon>Pseudomonadota</taxon>
        <taxon>Gammaproteobacteria</taxon>
        <taxon>Lysobacterales</taxon>
        <taxon>Lysobacteraceae</taxon>
        <taxon>Aquimonas</taxon>
    </lineage>
</organism>
<dbReference type="RefSeq" id="WP_091240259.1">
    <property type="nucleotide sequence ID" value="NZ_FNAG01000002.1"/>
</dbReference>
<dbReference type="InterPro" id="IPR006913">
    <property type="entry name" value="CENP-V/GFA"/>
</dbReference>
<evidence type="ECO:0000313" key="7">
    <source>
        <dbReference type="Proteomes" id="UP000199603"/>
    </source>
</evidence>
<dbReference type="PROSITE" id="PS51891">
    <property type="entry name" value="CENP_V_GFA"/>
    <property type="match status" value="1"/>
</dbReference>
<keyword evidence="7" id="KW-1185">Reference proteome</keyword>
<gene>
    <name evidence="6" type="ORF">SAMN04488509_102345</name>
</gene>
<dbReference type="PANTHER" id="PTHR33337">
    <property type="entry name" value="GFA DOMAIN-CONTAINING PROTEIN"/>
    <property type="match status" value="1"/>
</dbReference>
<protein>
    <submittedName>
        <fullName evidence="6">Uncharacterized conserved protein</fullName>
    </submittedName>
</protein>
<dbReference type="SUPFAM" id="SSF51316">
    <property type="entry name" value="Mss4-like"/>
    <property type="match status" value="1"/>
</dbReference>